<dbReference type="KEGG" id="ssyr:SSYRP_v1c01200"/>
<dbReference type="InterPro" id="IPR013149">
    <property type="entry name" value="ADH-like_C"/>
</dbReference>
<evidence type="ECO:0000256" key="4">
    <source>
        <dbReference type="ARBA" id="ARBA00022833"/>
    </source>
</evidence>
<dbReference type="InterPro" id="IPR013154">
    <property type="entry name" value="ADH-like_N"/>
</dbReference>
<keyword evidence="4 6" id="KW-0862">Zinc</keyword>
<protein>
    <submittedName>
        <fullName evidence="9">Alcohol dehydrogenase</fullName>
    </submittedName>
</protein>
<dbReference type="PANTHER" id="PTHR42813:SF4">
    <property type="entry name" value="NADP-DEPENDENT ISOPROPANOL DEHYDROGENASE"/>
    <property type="match status" value="1"/>
</dbReference>
<keyword evidence="5" id="KW-0560">Oxidoreductase</keyword>
<dbReference type="STRING" id="1276229.SSYRP_v1c01200"/>
<dbReference type="Gene3D" id="3.90.180.10">
    <property type="entry name" value="Medium-chain alcohol dehydrogenases, catalytic domain"/>
    <property type="match status" value="1"/>
</dbReference>
<evidence type="ECO:0000313" key="10">
    <source>
        <dbReference type="Proteomes" id="UP000013963"/>
    </source>
</evidence>
<dbReference type="SUPFAM" id="SSF50129">
    <property type="entry name" value="GroES-like"/>
    <property type="match status" value="1"/>
</dbReference>
<dbReference type="PANTHER" id="PTHR42813">
    <property type="entry name" value="ZINC-TYPE ALCOHOL DEHYDROGENASE-LIKE"/>
    <property type="match status" value="1"/>
</dbReference>
<dbReference type="Proteomes" id="UP000013963">
    <property type="component" value="Chromosome"/>
</dbReference>
<sequence length="333" mass="36833">MKALVYRKKGEIEWAEVANPEIINPTDIIVKVEGFTFSHADYRPYLGEDDSVKANTIMGHEAVGVISAVGNAVTTLKIGDRVAVGCIIHCNNCSDCASQNYANCQNGGFILGTSENGTHAEYVRVPYGENSVIKIPTNLALEDVVMLSDVLPTAYENVIKKVDFTKVKTAAIIGDGPIGLSTFLFLINNKVKVDIYGHHQVKLDFFKANGAYETFTTIDETNQKKYDLVVECVGNDRGTFEAAQQLLGFNGMLITIGVFKNPVKFFLNELWYQNITIHTGILNVYTLPELLAKIESQEIAPHKIVSQVYGKDDVLTAYHAFKNKDLFKIVVKL</sequence>
<dbReference type="eggNOG" id="COG1063">
    <property type="taxonomic scope" value="Bacteria"/>
</dbReference>
<evidence type="ECO:0000259" key="8">
    <source>
        <dbReference type="Pfam" id="PF08240"/>
    </source>
</evidence>
<dbReference type="InterPro" id="IPR002328">
    <property type="entry name" value="ADH_Zn_CS"/>
</dbReference>
<dbReference type="SUPFAM" id="SSF51735">
    <property type="entry name" value="NAD(P)-binding Rossmann-fold domains"/>
    <property type="match status" value="1"/>
</dbReference>
<feature type="domain" description="Alcohol dehydrogenase-like N-terminal" evidence="8">
    <location>
        <begin position="25"/>
        <end position="136"/>
    </location>
</feature>
<name>R4UKC1_9MOLU</name>
<dbReference type="HOGENOM" id="CLU_026673_11_3_14"/>
<dbReference type="RefSeq" id="WP_016340376.1">
    <property type="nucleotide sequence ID" value="NC_021284.1"/>
</dbReference>
<dbReference type="Pfam" id="PF08240">
    <property type="entry name" value="ADH_N"/>
    <property type="match status" value="1"/>
</dbReference>
<accession>R4UKC1</accession>
<feature type="domain" description="Alcohol dehydrogenase-like C-terminal" evidence="7">
    <location>
        <begin position="191"/>
        <end position="294"/>
    </location>
</feature>
<dbReference type="GO" id="GO:0008270">
    <property type="term" value="F:zinc ion binding"/>
    <property type="evidence" value="ECO:0007669"/>
    <property type="project" value="InterPro"/>
</dbReference>
<evidence type="ECO:0000256" key="5">
    <source>
        <dbReference type="ARBA" id="ARBA00023002"/>
    </source>
</evidence>
<gene>
    <name evidence="9" type="ORF">SSYRP_v1c01200</name>
</gene>
<dbReference type="InterPro" id="IPR011032">
    <property type="entry name" value="GroES-like_sf"/>
</dbReference>
<dbReference type="InterPro" id="IPR036291">
    <property type="entry name" value="NAD(P)-bd_dom_sf"/>
</dbReference>
<comment type="cofactor">
    <cofactor evidence="1 6">
        <name>Zn(2+)</name>
        <dbReference type="ChEBI" id="CHEBI:29105"/>
    </cofactor>
</comment>
<keyword evidence="3 6" id="KW-0479">Metal-binding</keyword>
<proteinExistence type="inferred from homology"/>
<dbReference type="OrthoDB" id="9769198at2"/>
<reference evidence="9 10" key="1">
    <citation type="journal article" date="2013" name="Genome Biol. Evol.">
        <title>Complete genomes of two dipteran-associated spiroplasmas provided insights into the origin, dynamics, and impacts of viral invasion in spiroplasma.</title>
        <authorList>
            <person name="Ku C."/>
            <person name="Lo W.S."/>
            <person name="Chen L.L."/>
            <person name="Kuo C.H."/>
        </authorList>
    </citation>
    <scope>NUCLEOTIDE SEQUENCE [LARGE SCALE GENOMIC DNA]</scope>
    <source>
        <strain evidence="9">EA-1</strain>
    </source>
</reference>
<evidence type="ECO:0000256" key="2">
    <source>
        <dbReference type="ARBA" id="ARBA00008072"/>
    </source>
</evidence>
<dbReference type="PROSITE" id="PS00059">
    <property type="entry name" value="ADH_ZINC"/>
    <property type="match status" value="1"/>
</dbReference>
<dbReference type="GO" id="GO:0016491">
    <property type="term" value="F:oxidoreductase activity"/>
    <property type="evidence" value="ECO:0007669"/>
    <property type="project" value="UniProtKB-KW"/>
</dbReference>
<evidence type="ECO:0000256" key="6">
    <source>
        <dbReference type="RuleBase" id="RU361277"/>
    </source>
</evidence>
<evidence type="ECO:0000313" key="9">
    <source>
        <dbReference type="EMBL" id="AGM25716.1"/>
    </source>
</evidence>
<evidence type="ECO:0000259" key="7">
    <source>
        <dbReference type="Pfam" id="PF00107"/>
    </source>
</evidence>
<evidence type="ECO:0000256" key="1">
    <source>
        <dbReference type="ARBA" id="ARBA00001947"/>
    </source>
</evidence>
<organism evidence="9 10">
    <name type="scientific">Spiroplasma syrphidicola EA-1</name>
    <dbReference type="NCBI Taxonomy" id="1276229"/>
    <lineage>
        <taxon>Bacteria</taxon>
        <taxon>Bacillati</taxon>
        <taxon>Mycoplasmatota</taxon>
        <taxon>Mollicutes</taxon>
        <taxon>Entomoplasmatales</taxon>
        <taxon>Spiroplasmataceae</taxon>
        <taxon>Spiroplasma</taxon>
    </lineage>
</organism>
<dbReference type="Pfam" id="PF00107">
    <property type="entry name" value="ADH_zinc_N"/>
    <property type="match status" value="1"/>
</dbReference>
<keyword evidence="10" id="KW-1185">Reference proteome</keyword>
<dbReference type="PATRIC" id="fig|1276229.3.peg.120"/>
<evidence type="ECO:0000256" key="3">
    <source>
        <dbReference type="ARBA" id="ARBA00022723"/>
    </source>
</evidence>
<dbReference type="AlphaFoldDB" id="R4UKC1"/>
<comment type="similarity">
    <text evidence="2 6">Belongs to the zinc-containing alcohol dehydrogenase family.</text>
</comment>
<dbReference type="EMBL" id="CP005078">
    <property type="protein sequence ID" value="AGM25716.1"/>
    <property type="molecule type" value="Genomic_DNA"/>
</dbReference>